<reference evidence="1 2" key="1">
    <citation type="submission" date="2016-05" db="EMBL/GenBank/DDBJ databases">
        <title>Niabella ginsenosidivorans BS26 whole genome sequencing.</title>
        <authorList>
            <person name="Im W.T."/>
            <person name="Siddiqi M.Z."/>
        </authorList>
    </citation>
    <scope>NUCLEOTIDE SEQUENCE [LARGE SCALE GENOMIC DNA]</scope>
    <source>
        <strain evidence="1 2">BS26</strain>
    </source>
</reference>
<gene>
    <name evidence="1" type="ORF">A8C56_07130</name>
</gene>
<evidence type="ECO:0000313" key="2">
    <source>
        <dbReference type="Proteomes" id="UP000077667"/>
    </source>
</evidence>
<evidence type="ECO:0000313" key="1">
    <source>
        <dbReference type="EMBL" id="ANH80782.1"/>
    </source>
</evidence>
<accession>A0A1A9I271</accession>
<sequence length="81" mass="8793">MNEYCSTDVVADFSEMLETLFRNKERAALIVDDNGWERAEGIIKELDVKEPGGTIVLDNGLSIAVSKIIAVNGTFKLGSAC</sequence>
<keyword evidence="2" id="KW-1185">Reference proteome</keyword>
<dbReference type="Proteomes" id="UP000077667">
    <property type="component" value="Chromosome"/>
</dbReference>
<dbReference type="AlphaFoldDB" id="A0A1A9I271"/>
<organism evidence="1 2">
    <name type="scientific">Niabella ginsenosidivorans</name>
    <dbReference type="NCBI Taxonomy" id="1176587"/>
    <lineage>
        <taxon>Bacteria</taxon>
        <taxon>Pseudomonadati</taxon>
        <taxon>Bacteroidota</taxon>
        <taxon>Chitinophagia</taxon>
        <taxon>Chitinophagales</taxon>
        <taxon>Chitinophagaceae</taxon>
        <taxon>Niabella</taxon>
    </lineage>
</organism>
<dbReference type="RefSeq" id="WP_067753853.1">
    <property type="nucleotide sequence ID" value="NZ_CP015772.1"/>
</dbReference>
<dbReference type="OrthoDB" id="674025at2"/>
<proteinExistence type="predicted"/>
<dbReference type="EMBL" id="CP015772">
    <property type="protein sequence ID" value="ANH80782.1"/>
    <property type="molecule type" value="Genomic_DNA"/>
</dbReference>
<name>A0A1A9I271_9BACT</name>
<dbReference type="KEGG" id="nia:A8C56_07130"/>
<protein>
    <submittedName>
        <fullName evidence="1">Uncharacterized protein</fullName>
    </submittedName>
</protein>